<keyword evidence="2" id="KW-1185">Reference proteome</keyword>
<accession>A0A3S5AK80</accession>
<reference evidence="1" key="1">
    <citation type="submission" date="2018-11" db="EMBL/GenBank/DDBJ databases">
        <authorList>
            <consortium name="Pathogen Informatics"/>
        </authorList>
    </citation>
    <scope>NUCLEOTIDE SEQUENCE</scope>
</reference>
<evidence type="ECO:0000313" key="2">
    <source>
        <dbReference type="Proteomes" id="UP000784294"/>
    </source>
</evidence>
<dbReference type="SUPFAM" id="SSF81660">
    <property type="entry name" value="Metal cation-transporting ATPase, ATP-binding domain N"/>
    <property type="match status" value="1"/>
</dbReference>
<dbReference type="InterPro" id="IPR023299">
    <property type="entry name" value="ATPase_P-typ_cyto_dom_N"/>
</dbReference>
<dbReference type="AlphaFoldDB" id="A0A3S5AK80"/>
<dbReference type="Gene3D" id="3.40.1110.10">
    <property type="entry name" value="Calcium-transporting ATPase, cytoplasmic domain N"/>
    <property type="match status" value="1"/>
</dbReference>
<dbReference type="Pfam" id="PF13246">
    <property type="entry name" value="Cation_ATPase"/>
    <property type="match status" value="1"/>
</dbReference>
<proteinExistence type="predicted"/>
<gene>
    <name evidence="1" type="ORF">PXEA_LOCUS24894</name>
</gene>
<comment type="caution">
    <text evidence="1">The sequence shown here is derived from an EMBL/GenBank/DDBJ whole genome shotgun (WGS) entry which is preliminary data.</text>
</comment>
<feature type="non-terminal residue" evidence="1">
    <location>
        <position position="1"/>
    </location>
</feature>
<organism evidence="1 2">
    <name type="scientific">Protopolystoma xenopodis</name>
    <dbReference type="NCBI Taxonomy" id="117903"/>
    <lineage>
        <taxon>Eukaryota</taxon>
        <taxon>Metazoa</taxon>
        <taxon>Spiralia</taxon>
        <taxon>Lophotrochozoa</taxon>
        <taxon>Platyhelminthes</taxon>
        <taxon>Monogenea</taxon>
        <taxon>Polyopisthocotylea</taxon>
        <taxon>Polystomatidea</taxon>
        <taxon>Polystomatidae</taxon>
        <taxon>Protopolystoma</taxon>
    </lineage>
</organism>
<dbReference type="GO" id="GO:0000166">
    <property type="term" value="F:nucleotide binding"/>
    <property type="evidence" value="ECO:0007669"/>
    <property type="project" value="InterPro"/>
</dbReference>
<sequence length="89" mass="10056">MHCGDNPCLVELAHICAMCNDSSLEFSEAKNSFDKVGEATEAALICLVEKMNVHESFKSNFKKRDLAMLCNNVIRGMYDKVFTLEFSRD</sequence>
<dbReference type="EMBL" id="CAAALY010122553">
    <property type="protein sequence ID" value="VEL31454.1"/>
    <property type="molecule type" value="Genomic_DNA"/>
</dbReference>
<dbReference type="OrthoDB" id="9944211at2759"/>
<evidence type="ECO:0000313" key="1">
    <source>
        <dbReference type="EMBL" id="VEL31454.1"/>
    </source>
</evidence>
<protein>
    <submittedName>
        <fullName evidence="1">Uncharacterized protein</fullName>
    </submittedName>
</protein>
<name>A0A3S5AK80_9PLAT</name>
<dbReference type="Proteomes" id="UP000784294">
    <property type="component" value="Unassembled WGS sequence"/>
</dbReference>